<feature type="compositionally biased region" description="Basic and acidic residues" evidence="8">
    <location>
        <begin position="665"/>
        <end position="676"/>
    </location>
</feature>
<organism evidence="10 11">
    <name type="scientific">Brachionus plicatilis</name>
    <name type="common">Marine rotifer</name>
    <name type="synonym">Brachionus muelleri</name>
    <dbReference type="NCBI Taxonomy" id="10195"/>
    <lineage>
        <taxon>Eukaryota</taxon>
        <taxon>Metazoa</taxon>
        <taxon>Spiralia</taxon>
        <taxon>Gnathifera</taxon>
        <taxon>Rotifera</taxon>
        <taxon>Eurotatoria</taxon>
        <taxon>Monogononta</taxon>
        <taxon>Pseudotrocha</taxon>
        <taxon>Ploima</taxon>
        <taxon>Brachionidae</taxon>
        <taxon>Brachionus</taxon>
    </lineage>
</organism>
<dbReference type="GO" id="GO:0004114">
    <property type="term" value="F:3',5'-cyclic-nucleotide phosphodiesterase activity"/>
    <property type="evidence" value="ECO:0007669"/>
    <property type="project" value="InterPro"/>
</dbReference>
<evidence type="ECO:0000256" key="5">
    <source>
        <dbReference type="PIRSR" id="PIRSR623088-2"/>
    </source>
</evidence>
<keyword evidence="1 6" id="KW-0479">Metal-binding</keyword>
<dbReference type="CDD" id="cd00077">
    <property type="entry name" value="HDc"/>
    <property type="match status" value="1"/>
</dbReference>
<dbReference type="Pfam" id="PF18100">
    <property type="entry name" value="PDE4_UCR"/>
    <property type="match status" value="1"/>
</dbReference>
<dbReference type="InterPro" id="IPR023174">
    <property type="entry name" value="PDEase_CS"/>
</dbReference>
<dbReference type="STRING" id="10195.A0A3M7RY45"/>
<dbReference type="Pfam" id="PF00233">
    <property type="entry name" value="PDEase_I"/>
    <property type="match status" value="1"/>
</dbReference>
<dbReference type="Proteomes" id="UP000276133">
    <property type="component" value="Unassembled WGS sequence"/>
</dbReference>
<feature type="domain" description="PDEase" evidence="9">
    <location>
        <begin position="340"/>
        <end position="668"/>
    </location>
</feature>
<evidence type="ECO:0000256" key="4">
    <source>
        <dbReference type="PIRSR" id="PIRSR623088-1"/>
    </source>
</evidence>
<sequence length="691" mass="78691">MNKTAHVSNKQNSARSSYFKFDSVDLEPSNSPQFSQLHHTIYLNGHQDELIVTPFAQILASLKTVRQNFVQINSSRSERMSKMLALQIPSNLNENLSENGNETTKMINETLEEMDWCLMQLEHMQSFRTISDLATSKEFRIFKIRSKIRKYVKFIMGPDATFFKANNQLIFEDNKEEIENNDGSSRCLGSQRSDSFINLKRDDTNANDLCNQSRISERLKSIDETSIKPSQKFNRGILSKTVSQAISQTPSNDEHKNATNSKPETSNLSNDSKKFAQNCSFTIQKPSVVSTICQVDLAKKPISSFINESKSTMNSIFLTRSLESQTAKVSEISESYPFGVKTSKPDELDNLMKDLDVWGLNLFLMDELTEHRPLTAVAYAIFKQRDLINIFQICPSTLLNYLSELENHYQSVPYHNKIHAADVTQSIHVLLNSKALESVFTDAEILAAIFSAAIHDVDHPGLTNQYLINTASELAVMYNDDSVLENHHLAVAFKLLQKDTLNIFHNVPRNQLRSIRNIVIDMVRATDMSKHMSLLAELKTMVETKKVAGSGIIELDSYQDRIRVLKNMLHCADLSNPTKPLEIYRNWTERVMNELFMQGDRESSQGLEISAMCDRHKACIEKTQVGFIDFIVHPLWESWSDLVYPDAQDILDTLEKNREWYCSQADKKQTVDKNNNEKAQMSGSTSSALKK</sequence>
<dbReference type="SMART" id="SM00471">
    <property type="entry name" value="HDc"/>
    <property type="match status" value="1"/>
</dbReference>
<feature type="binding site" evidence="6">
    <location>
        <position position="573"/>
    </location>
    <ligand>
        <name>Zn(2+)</name>
        <dbReference type="ChEBI" id="CHEBI:29105"/>
        <label>1</label>
    </ligand>
</feature>
<comment type="cofactor">
    <cofactor evidence="7">
        <name>a divalent metal cation</name>
        <dbReference type="ChEBI" id="CHEBI:60240"/>
    </cofactor>
    <text evidence="7">Binds 2 divalent metal cations per subunit. Site 1 may preferentially bind zinc ions, while site 2 has a preference for magnesium and/or manganese ions.</text>
</comment>
<proteinExistence type="inferred from homology"/>
<keyword evidence="2 7" id="KW-0378">Hydrolase</keyword>
<gene>
    <name evidence="10" type="ORF">BpHYR1_024536</name>
</gene>
<feature type="binding site" evidence="5">
    <location>
        <position position="624"/>
    </location>
    <ligand>
        <name>AMP</name>
        <dbReference type="ChEBI" id="CHEBI:456215"/>
    </ligand>
</feature>
<feature type="active site" description="Proton donor" evidence="4">
    <location>
        <position position="415"/>
    </location>
</feature>
<dbReference type="EMBL" id="REGN01002384">
    <property type="protein sequence ID" value="RNA28494.1"/>
    <property type="molecule type" value="Genomic_DNA"/>
</dbReference>
<dbReference type="OrthoDB" id="189220at2759"/>
<feature type="binding site" evidence="6">
    <location>
        <position position="455"/>
    </location>
    <ligand>
        <name>Zn(2+)</name>
        <dbReference type="ChEBI" id="CHEBI:29105"/>
        <label>1</label>
    </ligand>
</feature>
<name>A0A3M7RY45_BRAPC</name>
<keyword evidence="3" id="KW-0114">cAMP</keyword>
<feature type="binding site" evidence="5">
    <location>
        <position position="456"/>
    </location>
    <ligand>
        <name>AMP</name>
        <dbReference type="ChEBI" id="CHEBI:456215"/>
    </ligand>
</feature>
<dbReference type="GO" id="GO:0007165">
    <property type="term" value="P:signal transduction"/>
    <property type="evidence" value="ECO:0007669"/>
    <property type="project" value="InterPro"/>
</dbReference>
<feature type="region of interest" description="Disordered" evidence="8">
    <location>
        <begin position="245"/>
        <end position="270"/>
    </location>
</feature>
<dbReference type="InterPro" id="IPR003607">
    <property type="entry name" value="HD/PDEase_dom"/>
</dbReference>
<dbReference type="PROSITE" id="PS51845">
    <property type="entry name" value="PDEASE_I_2"/>
    <property type="match status" value="1"/>
</dbReference>
<reference evidence="10 11" key="1">
    <citation type="journal article" date="2018" name="Sci. Rep.">
        <title>Genomic signatures of local adaptation to the degree of environmental predictability in rotifers.</title>
        <authorList>
            <person name="Franch-Gras L."/>
            <person name="Hahn C."/>
            <person name="Garcia-Roger E.M."/>
            <person name="Carmona M.J."/>
            <person name="Serra M."/>
            <person name="Gomez A."/>
        </authorList>
    </citation>
    <scope>NUCLEOTIDE SEQUENCE [LARGE SCALE GENOMIC DNA]</scope>
    <source>
        <strain evidence="10">HYR1</strain>
    </source>
</reference>
<evidence type="ECO:0000313" key="11">
    <source>
        <dbReference type="Proteomes" id="UP000276133"/>
    </source>
</evidence>
<dbReference type="SUPFAM" id="SSF109604">
    <property type="entry name" value="HD-domain/PDEase-like"/>
    <property type="match status" value="1"/>
</dbReference>
<protein>
    <recommendedName>
        <fullName evidence="7">Phosphodiesterase</fullName>
        <ecNumber evidence="7">3.1.4.-</ecNumber>
    </recommendedName>
</protein>
<dbReference type="PANTHER" id="PTHR11347">
    <property type="entry name" value="CYCLIC NUCLEOTIDE PHOSPHODIESTERASE"/>
    <property type="match status" value="1"/>
</dbReference>
<evidence type="ECO:0000256" key="2">
    <source>
        <dbReference type="ARBA" id="ARBA00022801"/>
    </source>
</evidence>
<evidence type="ECO:0000256" key="3">
    <source>
        <dbReference type="ARBA" id="ARBA00023149"/>
    </source>
</evidence>
<feature type="binding site" evidence="6">
    <location>
        <position position="456"/>
    </location>
    <ligand>
        <name>Zn(2+)</name>
        <dbReference type="ChEBI" id="CHEBI:29105"/>
        <label>1</label>
    </ligand>
</feature>
<feature type="compositionally biased region" description="Polar residues" evidence="8">
    <location>
        <begin position="258"/>
        <end position="270"/>
    </location>
</feature>
<feature type="binding site" evidence="5">
    <location>
        <position position="573"/>
    </location>
    <ligand>
        <name>AMP</name>
        <dbReference type="ChEBI" id="CHEBI:456215"/>
    </ligand>
</feature>
<dbReference type="EC" id="3.1.4.-" evidence="7"/>
<dbReference type="InterPro" id="IPR023088">
    <property type="entry name" value="PDEase"/>
</dbReference>
<comment type="similarity">
    <text evidence="7">Belongs to the cyclic nucleotide phosphodiesterase family.</text>
</comment>
<dbReference type="Gene3D" id="1.10.1300.10">
    <property type="entry name" value="3'5'-cyclic nucleotide phosphodiesterase, catalytic domain"/>
    <property type="match status" value="1"/>
</dbReference>
<feature type="binding site" evidence="6">
    <location>
        <position position="456"/>
    </location>
    <ligand>
        <name>Zn(2+)</name>
        <dbReference type="ChEBI" id="CHEBI:29105"/>
        <label>2</label>
    </ligand>
</feature>
<evidence type="ECO:0000259" key="9">
    <source>
        <dbReference type="PROSITE" id="PS51845"/>
    </source>
</evidence>
<evidence type="ECO:0000256" key="8">
    <source>
        <dbReference type="SAM" id="MobiDB-lite"/>
    </source>
</evidence>
<dbReference type="AlphaFoldDB" id="A0A3M7RY45"/>
<feature type="binding site" evidence="5">
    <location>
        <begin position="415"/>
        <end position="419"/>
    </location>
    <ligand>
        <name>AMP</name>
        <dbReference type="ChEBI" id="CHEBI:456215"/>
    </ligand>
</feature>
<feature type="binding site" evidence="6">
    <location>
        <position position="419"/>
    </location>
    <ligand>
        <name>Zn(2+)</name>
        <dbReference type="ChEBI" id="CHEBI:29105"/>
        <label>1</label>
    </ligand>
</feature>
<comment type="caution">
    <text evidence="10">The sequence shown here is derived from an EMBL/GenBank/DDBJ whole genome shotgun (WGS) entry which is preliminary data.</text>
</comment>
<dbReference type="FunFam" id="1.10.1300.10:FF:000023">
    <property type="entry name" value="Phosphodiesterase"/>
    <property type="match status" value="1"/>
</dbReference>
<dbReference type="PRINTS" id="PR00387">
    <property type="entry name" value="PDIESTERASE1"/>
</dbReference>
<feature type="region of interest" description="Disordered" evidence="8">
    <location>
        <begin position="665"/>
        <end position="691"/>
    </location>
</feature>
<evidence type="ECO:0000256" key="7">
    <source>
        <dbReference type="RuleBase" id="RU363067"/>
    </source>
</evidence>
<dbReference type="PROSITE" id="PS00126">
    <property type="entry name" value="PDEASE_I_1"/>
    <property type="match status" value="1"/>
</dbReference>
<dbReference type="InterPro" id="IPR036971">
    <property type="entry name" value="PDEase_catalytic_dom_sf"/>
</dbReference>
<evidence type="ECO:0000313" key="10">
    <source>
        <dbReference type="EMBL" id="RNA28494.1"/>
    </source>
</evidence>
<keyword evidence="11" id="KW-1185">Reference proteome</keyword>
<evidence type="ECO:0000256" key="6">
    <source>
        <dbReference type="PIRSR" id="PIRSR623088-3"/>
    </source>
</evidence>
<evidence type="ECO:0000256" key="1">
    <source>
        <dbReference type="ARBA" id="ARBA00022723"/>
    </source>
</evidence>
<dbReference type="GO" id="GO:0046872">
    <property type="term" value="F:metal ion binding"/>
    <property type="evidence" value="ECO:0007669"/>
    <property type="project" value="UniProtKB-KW"/>
</dbReference>
<dbReference type="InterPro" id="IPR002073">
    <property type="entry name" value="PDEase_catalytic_dom"/>
</dbReference>
<dbReference type="InterPro" id="IPR040844">
    <property type="entry name" value="PDE4_UCR"/>
</dbReference>
<feature type="compositionally biased region" description="Polar residues" evidence="8">
    <location>
        <begin position="677"/>
        <end position="691"/>
    </location>
</feature>
<accession>A0A3M7RY45</accession>